<evidence type="ECO:0000313" key="2">
    <source>
        <dbReference type="Proteomes" id="UP000807716"/>
    </source>
</evidence>
<gene>
    <name evidence="1" type="ORF">DFQ27_003057</name>
</gene>
<reference evidence="1" key="1">
    <citation type="journal article" date="2020" name="Fungal Divers.">
        <title>Resolving the Mortierellaceae phylogeny through synthesis of multi-gene phylogenetics and phylogenomics.</title>
        <authorList>
            <person name="Vandepol N."/>
            <person name="Liber J."/>
            <person name="Desiro A."/>
            <person name="Na H."/>
            <person name="Kennedy M."/>
            <person name="Barry K."/>
            <person name="Grigoriev I.V."/>
            <person name="Miller A.N."/>
            <person name="O'Donnell K."/>
            <person name="Stajich J.E."/>
            <person name="Bonito G."/>
        </authorList>
    </citation>
    <scope>NUCLEOTIDE SEQUENCE</scope>
    <source>
        <strain evidence="1">BC1065</strain>
    </source>
</reference>
<accession>A0A9P6PIQ0</accession>
<dbReference type="Proteomes" id="UP000807716">
    <property type="component" value="Unassembled WGS sequence"/>
</dbReference>
<dbReference type="AlphaFoldDB" id="A0A9P6PIQ0"/>
<proteinExistence type="predicted"/>
<protein>
    <submittedName>
        <fullName evidence="1">Uncharacterized protein</fullName>
    </submittedName>
</protein>
<evidence type="ECO:0000313" key="1">
    <source>
        <dbReference type="EMBL" id="KAG0246076.1"/>
    </source>
</evidence>
<feature type="non-terminal residue" evidence="1">
    <location>
        <position position="1"/>
    </location>
</feature>
<keyword evidence="2" id="KW-1185">Reference proteome</keyword>
<comment type="caution">
    <text evidence="1">The sequence shown here is derived from an EMBL/GenBank/DDBJ whole genome shotgun (WGS) entry which is preliminary data.</text>
</comment>
<name>A0A9P6PIQ0_9FUNG</name>
<feature type="non-terminal residue" evidence="1">
    <location>
        <position position="104"/>
    </location>
</feature>
<sequence length="104" mass="12098">EAAAASSEEAYNRVVNDLISQLRCLDIWLMHWHDRLTGECSDGGQFTKFKELIQIYNARHEQLSARLERIQHGVWPILHDAVRGHNKLIEAHAQLLQRLDQQMN</sequence>
<dbReference type="EMBL" id="JAAAJB010002209">
    <property type="protein sequence ID" value="KAG0246076.1"/>
    <property type="molecule type" value="Genomic_DNA"/>
</dbReference>
<organism evidence="1 2">
    <name type="scientific">Actinomortierella ambigua</name>
    <dbReference type="NCBI Taxonomy" id="1343610"/>
    <lineage>
        <taxon>Eukaryota</taxon>
        <taxon>Fungi</taxon>
        <taxon>Fungi incertae sedis</taxon>
        <taxon>Mucoromycota</taxon>
        <taxon>Mortierellomycotina</taxon>
        <taxon>Mortierellomycetes</taxon>
        <taxon>Mortierellales</taxon>
        <taxon>Mortierellaceae</taxon>
        <taxon>Actinomortierella</taxon>
    </lineage>
</organism>